<accession>A0A0K9GUW4</accession>
<reference evidence="2" key="1">
    <citation type="submission" date="2015-07" db="EMBL/GenBank/DDBJ databases">
        <title>Genome sequencing project for genomic taxonomy and phylogenomics of Bacillus-like bacteria.</title>
        <authorList>
            <person name="Liu B."/>
            <person name="Wang J."/>
            <person name="Zhu Y."/>
            <person name="Liu G."/>
            <person name="Chen Q."/>
            <person name="Chen Z."/>
            <person name="Lan J."/>
            <person name="Che J."/>
            <person name="Ge C."/>
            <person name="Shi H."/>
            <person name="Pan Z."/>
            <person name="Liu X."/>
        </authorList>
    </citation>
    <scope>NUCLEOTIDE SEQUENCE [LARGE SCALE GENOMIC DNA]</scope>
    <source>
        <strain evidence="2">FJAT-27997</strain>
    </source>
</reference>
<evidence type="ECO:0008006" key="3">
    <source>
        <dbReference type="Google" id="ProtNLM"/>
    </source>
</evidence>
<dbReference type="STRING" id="1679170.AC625_13695"/>
<keyword evidence="2" id="KW-1185">Reference proteome</keyword>
<dbReference type="EMBL" id="LFZW01000001">
    <property type="protein sequence ID" value="KMY50423.1"/>
    <property type="molecule type" value="Genomic_DNA"/>
</dbReference>
<dbReference type="AlphaFoldDB" id="A0A0K9GUW4"/>
<evidence type="ECO:0000313" key="1">
    <source>
        <dbReference type="EMBL" id="KMY50423.1"/>
    </source>
</evidence>
<protein>
    <recommendedName>
        <fullName evidence="3">AroM family protein</fullName>
    </recommendedName>
</protein>
<dbReference type="OrthoDB" id="9798683at2"/>
<gene>
    <name evidence="1" type="ORF">AC625_13695</name>
</gene>
<organism evidence="1 2">
    <name type="scientific">Peribacillus loiseleuriae</name>
    <dbReference type="NCBI Taxonomy" id="1679170"/>
    <lineage>
        <taxon>Bacteria</taxon>
        <taxon>Bacillati</taxon>
        <taxon>Bacillota</taxon>
        <taxon>Bacilli</taxon>
        <taxon>Bacillales</taxon>
        <taxon>Bacillaceae</taxon>
        <taxon>Peribacillus</taxon>
    </lineage>
</organism>
<dbReference type="RefSeq" id="WP_049681776.1">
    <property type="nucleotide sequence ID" value="NZ_LFZW01000001.1"/>
</dbReference>
<dbReference type="Proteomes" id="UP000037146">
    <property type="component" value="Unassembled WGS sequence"/>
</dbReference>
<dbReference type="PATRIC" id="fig|1679170.3.peg.3127"/>
<evidence type="ECO:0000313" key="2">
    <source>
        <dbReference type="Proteomes" id="UP000037146"/>
    </source>
</evidence>
<comment type="caution">
    <text evidence="1">The sequence shown here is derived from an EMBL/GenBank/DDBJ whole genome shotgun (WGS) entry which is preliminary data.</text>
</comment>
<name>A0A0K9GUW4_9BACI</name>
<dbReference type="Pfam" id="PF07302">
    <property type="entry name" value="AroM"/>
    <property type="match status" value="1"/>
</dbReference>
<proteinExistence type="predicted"/>
<sequence length="216" mass="24608">MITLITIGQTPREDLLKAFKIGGVSDFQLVGALDDVSQNEIDMLKKQPGEEKLFVVLNNGMANIIHEIIEQKVENVIKEYENCSDAIAVLCMSEFTCTSNRTKIIYPIREIKRKVGKIKSCDTTIIFVPIKEQVGSAKIKWASVEGNKHIVPVHPKSETVLDEIIREIDLHHPNHVILDCYGYDYELVEKIEKKRQCTCYNAQHLVVQKVKDVMNE</sequence>
<dbReference type="InterPro" id="IPR010843">
    <property type="entry name" value="Uncharacterised_AroM"/>
</dbReference>